<dbReference type="CDD" id="cd05121">
    <property type="entry name" value="ABC1_ADCK3-like"/>
    <property type="match status" value="1"/>
</dbReference>
<dbReference type="InterPro" id="IPR011009">
    <property type="entry name" value="Kinase-like_dom_sf"/>
</dbReference>
<dbReference type="PANTHER" id="PTHR10566">
    <property type="entry name" value="CHAPERONE-ACTIVITY OF BC1 COMPLEX CABC1 -RELATED"/>
    <property type="match status" value="1"/>
</dbReference>
<proteinExistence type="inferred from homology"/>
<evidence type="ECO:0000313" key="5">
    <source>
        <dbReference type="Proteomes" id="UP000815325"/>
    </source>
</evidence>
<comment type="similarity">
    <text evidence="1">Belongs to the protein kinase superfamily. ADCK protein kinase family.</text>
</comment>
<protein>
    <recommendedName>
        <fullName evidence="3">ABC1 atypical kinase-like domain-containing protein</fullName>
    </recommendedName>
</protein>
<dbReference type="EMBL" id="MU069626">
    <property type="protein sequence ID" value="KAF5837147.1"/>
    <property type="molecule type" value="Genomic_DNA"/>
</dbReference>
<dbReference type="SUPFAM" id="SSF56112">
    <property type="entry name" value="Protein kinase-like (PK-like)"/>
    <property type="match status" value="1"/>
</dbReference>
<dbReference type="Pfam" id="PF03109">
    <property type="entry name" value="ABC1"/>
    <property type="match status" value="2"/>
</dbReference>
<accession>A0ABQ7GRB3</accession>
<feature type="region of interest" description="Disordered" evidence="2">
    <location>
        <begin position="1"/>
        <end position="62"/>
    </location>
</feature>
<feature type="compositionally biased region" description="Low complexity" evidence="2">
    <location>
        <begin position="1"/>
        <end position="14"/>
    </location>
</feature>
<evidence type="ECO:0000256" key="1">
    <source>
        <dbReference type="ARBA" id="ARBA00009670"/>
    </source>
</evidence>
<dbReference type="InterPro" id="IPR004147">
    <property type="entry name" value="ABC1_dom"/>
</dbReference>
<sequence length="886" mass="95791">MSLLQQLGREQLGRSASKVPPGLRSSPTRSLALQTRNASKRKSIIPGATSSRPPTPNMPSIKDIGELKLLDGEDAGGDLLDPKKMRNVKSMSYVSRRRMDDPTFDADAVDEEGIPLVYNEQRIAEYWSKRPGEMIKRWTRFTAVSAPWLTKLANAFLSGRIVERQEELAADAVDNLTQLGPTFIKLGQILSIRPDVLPPQIMRQLGLLQDKIEPFSCEEAKAVVEKDLGKPIDELFSEWGDKPIAAASLAQVYKAKLRGSDVPVAVKVQRPSALSTISKDLYVLRRAVGVCTPAFREQLRSPNHRLYCYFFATLLCCCSSRCPTCRSVRVEARCGCVPAAREPLHSRGPCVRSSWHHLCRRVHTMEWIEGVKLITLPPEEIRQYVKVGQEAFLTQLLEIGYFHGDPHPGNLLKITEGPNAGKLALIDFGLVAEIPDDDREAMVSAIIHLSNKDWDSMINDFIELGFLAPDCNRAQIIPVMDRVLSPYLRGGGAAAYNFSALSQDLLAATLEIPFSVPPYISLIARSVVTLEGIALAGDPNYQMVAQAYPFVVRKVLRNDSSSSMALLQDILFDSEGKVKPTRLGALLNAGLGYVADANQSEGFIDIDAVPDDGASVSEVVAFLLSPEARELRPLLVREISNGIDLFLRDRFRKAYALLPGLLALPRIPLLPSLPTPAVLTNPPVFLPGLGMIAAEEAVEMLAPPLSSAEQVYLVSLVELTANLLGVPVADLDSPSLGSIQSMVRTATNPNEQVQEIGAALNTMAGNRANLEVVQGVVLDIVNTLAKRQEERTGVPADQLFGPGLFIARQAVSRLSALGGRLGSQLPEKSSSSTSDSTSTLGSSRAAEAQSSSNGSSDGSSLNGGNGVPSGHSEAPGSRQGRVPAAV</sequence>
<dbReference type="Proteomes" id="UP000815325">
    <property type="component" value="Unassembled WGS sequence"/>
</dbReference>
<gene>
    <name evidence="4" type="ORF">DUNSADRAFT_4767</name>
</gene>
<dbReference type="PANTHER" id="PTHR10566:SF121">
    <property type="entry name" value="PROTEIN KINASE DOMAIN-CONTAINING PROTEIN"/>
    <property type="match status" value="1"/>
</dbReference>
<feature type="compositionally biased region" description="Low complexity" evidence="2">
    <location>
        <begin position="850"/>
        <end position="860"/>
    </location>
</feature>
<name>A0ABQ7GRB3_DUNSA</name>
<keyword evidence="5" id="KW-1185">Reference proteome</keyword>
<dbReference type="InterPro" id="IPR050154">
    <property type="entry name" value="UbiB_kinase"/>
</dbReference>
<organism evidence="4 5">
    <name type="scientific">Dunaliella salina</name>
    <name type="common">Green alga</name>
    <name type="synonym">Protococcus salinus</name>
    <dbReference type="NCBI Taxonomy" id="3046"/>
    <lineage>
        <taxon>Eukaryota</taxon>
        <taxon>Viridiplantae</taxon>
        <taxon>Chlorophyta</taxon>
        <taxon>core chlorophytes</taxon>
        <taxon>Chlorophyceae</taxon>
        <taxon>CS clade</taxon>
        <taxon>Chlamydomonadales</taxon>
        <taxon>Dunaliellaceae</taxon>
        <taxon>Dunaliella</taxon>
    </lineage>
</organism>
<feature type="domain" description="ABC1 atypical kinase-like" evidence="3">
    <location>
        <begin position="208"/>
        <end position="295"/>
    </location>
</feature>
<feature type="compositionally biased region" description="Low complexity" evidence="2">
    <location>
        <begin position="829"/>
        <end position="843"/>
    </location>
</feature>
<evidence type="ECO:0000256" key="2">
    <source>
        <dbReference type="SAM" id="MobiDB-lite"/>
    </source>
</evidence>
<feature type="region of interest" description="Disordered" evidence="2">
    <location>
        <begin position="822"/>
        <end position="886"/>
    </location>
</feature>
<feature type="compositionally biased region" description="Polar residues" evidence="2">
    <location>
        <begin position="25"/>
        <end position="37"/>
    </location>
</feature>
<comment type="caution">
    <text evidence="4">The sequence shown here is derived from an EMBL/GenBank/DDBJ whole genome shotgun (WGS) entry which is preliminary data.</text>
</comment>
<feature type="domain" description="ABC1 atypical kinase-like" evidence="3">
    <location>
        <begin position="359"/>
        <end position="459"/>
    </location>
</feature>
<evidence type="ECO:0000313" key="4">
    <source>
        <dbReference type="EMBL" id="KAF5837147.1"/>
    </source>
</evidence>
<reference evidence="4" key="1">
    <citation type="submission" date="2017-08" db="EMBL/GenBank/DDBJ databases">
        <authorList>
            <person name="Polle J.E."/>
            <person name="Barry K."/>
            <person name="Cushman J."/>
            <person name="Schmutz J."/>
            <person name="Tran D."/>
            <person name="Hathwaick L.T."/>
            <person name="Yim W.C."/>
            <person name="Jenkins J."/>
            <person name="Mckie-Krisberg Z.M."/>
            <person name="Prochnik S."/>
            <person name="Lindquist E."/>
            <person name="Dockter R.B."/>
            <person name="Adam C."/>
            <person name="Molina H."/>
            <person name="Bunkerborg J."/>
            <person name="Jin E."/>
            <person name="Buchheim M."/>
            <person name="Magnuson J."/>
        </authorList>
    </citation>
    <scope>NUCLEOTIDE SEQUENCE</scope>
    <source>
        <strain evidence="4">CCAP 19/18</strain>
    </source>
</reference>
<evidence type="ECO:0000259" key="3">
    <source>
        <dbReference type="Pfam" id="PF03109"/>
    </source>
</evidence>